<reference evidence="9 10" key="1">
    <citation type="submission" date="2018-03" db="EMBL/GenBank/DDBJ databases">
        <title>Draft Genome Sequences of the Obligatory Marine Myxobacteria Enhygromyxa salina SWB007.</title>
        <authorList>
            <person name="Poehlein A."/>
            <person name="Moghaddam J.A."/>
            <person name="Harms H."/>
            <person name="Alanjari M."/>
            <person name="Koenig G.M."/>
            <person name="Daniel R."/>
            <person name="Schaeberle T.F."/>
        </authorList>
    </citation>
    <scope>NUCLEOTIDE SEQUENCE [LARGE SCALE GENOMIC DNA]</scope>
    <source>
        <strain evidence="9 10">SWB007</strain>
    </source>
</reference>
<dbReference type="InterPro" id="IPR003400">
    <property type="entry name" value="ExbD"/>
</dbReference>
<evidence type="ECO:0000256" key="7">
    <source>
        <dbReference type="RuleBase" id="RU003879"/>
    </source>
</evidence>
<protein>
    <submittedName>
        <fullName evidence="9">Biopolymer transport protein ExbD/TolR</fullName>
    </submittedName>
</protein>
<keyword evidence="5 8" id="KW-1133">Transmembrane helix</keyword>
<feature type="transmembrane region" description="Helical" evidence="8">
    <location>
        <begin position="21"/>
        <end position="46"/>
    </location>
</feature>
<sequence length="192" mass="20430">MPRRPRNPEEVSIGEANVLPVMNIMFLLIPALLLAMEVASMAAVAISPPKTTVAPSPNPEPPDAAKRLELKVFILADGFRVSSAAQQQGADAGKALDSRAPTIPLAKPNAPADDYDRYDYAALGAIAVDFKAAYPSETVVTVSAENDIPAQVLIETMDALRGWDCKLGQLKADQEIPAECMFFRPVIEAGAG</sequence>
<dbReference type="GO" id="GO:0005886">
    <property type="term" value="C:plasma membrane"/>
    <property type="evidence" value="ECO:0007669"/>
    <property type="project" value="UniProtKB-SubCell"/>
</dbReference>
<evidence type="ECO:0000256" key="8">
    <source>
        <dbReference type="SAM" id="Phobius"/>
    </source>
</evidence>
<keyword evidence="3" id="KW-1003">Cell membrane</keyword>
<evidence type="ECO:0000256" key="6">
    <source>
        <dbReference type="ARBA" id="ARBA00023136"/>
    </source>
</evidence>
<proteinExistence type="inferred from homology"/>
<evidence type="ECO:0000256" key="1">
    <source>
        <dbReference type="ARBA" id="ARBA00004162"/>
    </source>
</evidence>
<accession>A0A2S9Y0H4</accession>
<comment type="similarity">
    <text evidence="2 7">Belongs to the ExbD/TolR family.</text>
</comment>
<dbReference type="RefSeq" id="WP_106093374.1">
    <property type="nucleotide sequence ID" value="NZ_PVNL01000124.1"/>
</dbReference>
<keyword evidence="7" id="KW-0653">Protein transport</keyword>
<dbReference type="AlphaFoldDB" id="A0A2S9Y0H4"/>
<keyword evidence="6 8" id="KW-0472">Membrane</keyword>
<evidence type="ECO:0000256" key="4">
    <source>
        <dbReference type="ARBA" id="ARBA00022692"/>
    </source>
</evidence>
<comment type="caution">
    <text evidence="9">The sequence shown here is derived from an EMBL/GenBank/DDBJ whole genome shotgun (WGS) entry which is preliminary data.</text>
</comment>
<dbReference type="Pfam" id="PF02472">
    <property type="entry name" value="ExbD"/>
    <property type="match status" value="1"/>
</dbReference>
<keyword evidence="4 7" id="KW-0812">Transmembrane</keyword>
<evidence type="ECO:0000313" key="9">
    <source>
        <dbReference type="EMBL" id="PRP98603.1"/>
    </source>
</evidence>
<dbReference type="GO" id="GO:0015031">
    <property type="term" value="P:protein transport"/>
    <property type="evidence" value="ECO:0007669"/>
    <property type="project" value="UniProtKB-KW"/>
</dbReference>
<name>A0A2S9Y0H4_9BACT</name>
<dbReference type="EMBL" id="PVNL01000124">
    <property type="protein sequence ID" value="PRP98603.1"/>
    <property type="molecule type" value="Genomic_DNA"/>
</dbReference>
<evidence type="ECO:0000313" key="10">
    <source>
        <dbReference type="Proteomes" id="UP000238823"/>
    </source>
</evidence>
<dbReference type="OrthoDB" id="5516599at2"/>
<dbReference type="Proteomes" id="UP000238823">
    <property type="component" value="Unassembled WGS sequence"/>
</dbReference>
<gene>
    <name evidence="9" type="ORF">ENSA7_65460</name>
</gene>
<comment type="subcellular location">
    <subcellularLocation>
        <location evidence="1">Cell membrane</location>
        <topology evidence="1">Single-pass membrane protein</topology>
    </subcellularLocation>
    <subcellularLocation>
        <location evidence="7">Cell membrane</location>
        <topology evidence="7">Single-pass type II membrane protein</topology>
    </subcellularLocation>
</comment>
<evidence type="ECO:0000256" key="2">
    <source>
        <dbReference type="ARBA" id="ARBA00005811"/>
    </source>
</evidence>
<dbReference type="GO" id="GO:0022857">
    <property type="term" value="F:transmembrane transporter activity"/>
    <property type="evidence" value="ECO:0007669"/>
    <property type="project" value="InterPro"/>
</dbReference>
<organism evidence="9 10">
    <name type="scientific">Enhygromyxa salina</name>
    <dbReference type="NCBI Taxonomy" id="215803"/>
    <lineage>
        <taxon>Bacteria</taxon>
        <taxon>Pseudomonadati</taxon>
        <taxon>Myxococcota</taxon>
        <taxon>Polyangia</taxon>
        <taxon>Nannocystales</taxon>
        <taxon>Nannocystaceae</taxon>
        <taxon>Enhygromyxa</taxon>
    </lineage>
</organism>
<evidence type="ECO:0000256" key="5">
    <source>
        <dbReference type="ARBA" id="ARBA00022989"/>
    </source>
</evidence>
<keyword evidence="7" id="KW-0813">Transport</keyword>
<evidence type="ECO:0000256" key="3">
    <source>
        <dbReference type="ARBA" id="ARBA00022475"/>
    </source>
</evidence>